<dbReference type="AlphaFoldDB" id="A6F610"/>
<dbReference type="EMBL" id="ABCP01000079">
    <property type="protein sequence ID" value="EDM45814.1"/>
    <property type="molecule type" value="Genomic_DNA"/>
</dbReference>
<gene>
    <name evidence="1" type="ORF">MDG893_19224</name>
</gene>
<dbReference type="Proteomes" id="UP000005856">
    <property type="component" value="Unassembled WGS sequence"/>
</dbReference>
<sequence length="33" mass="3419">WEVHTHWSGRGRATGEGANQAIVGITIGAVSEA</sequence>
<reference evidence="1 2" key="1">
    <citation type="submission" date="2007-06" db="EMBL/GenBank/DDBJ databases">
        <authorList>
            <person name="Green D."/>
            <person name="Ferriera S."/>
            <person name="Johnson J."/>
            <person name="Kravitz S."/>
            <person name="Beeson K."/>
            <person name="Sutton G."/>
            <person name="Rogers Y.-H."/>
            <person name="Friedman R."/>
            <person name="Frazier M."/>
            <person name="Venter J.C."/>
        </authorList>
    </citation>
    <scope>NUCLEOTIDE SEQUENCE [LARGE SCALE GENOMIC DNA]</scope>
    <source>
        <strain evidence="1 2">DG893</strain>
    </source>
</reference>
<protein>
    <submittedName>
        <fullName evidence="1">Uncharacterized protein</fullName>
    </submittedName>
</protein>
<feature type="non-terminal residue" evidence="1">
    <location>
        <position position="1"/>
    </location>
</feature>
<proteinExistence type="predicted"/>
<evidence type="ECO:0000313" key="2">
    <source>
        <dbReference type="Proteomes" id="UP000005856"/>
    </source>
</evidence>
<evidence type="ECO:0000313" key="1">
    <source>
        <dbReference type="EMBL" id="EDM45814.1"/>
    </source>
</evidence>
<accession>A6F610</accession>
<name>A6F610_9GAMM</name>
<keyword evidence="2" id="KW-1185">Reference proteome</keyword>
<comment type="caution">
    <text evidence="1">The sequence shown here is derived from an EMBL/GenBank/DDBJ whole genome shotgun (WGS) entry which is preliminary data.</text>
</comment>
<organism evidence="1 2">
    <name type="scientific">Marinobacter algicola DG893</name>
    <dbReference type="NCBI Taxonomy" id="443152"/>
    <lineage>
        <taxon>Bacteria</taxon>
        <taxon>Pseudomonadati</taxon>
        <taxon>Pseudomonadota</taxon>
        <taxon>Gammaproteobacteria</taxon>
        <taxon>Pseudomonadales</taxon>
        <taxon>Marinobacteraceae</taxon>
        <taxon>Marinobacter</taxon>
    </lineage>
</organism>